<keyword evidence="3" id="KW-1185">Reference proteome</keyword>
<reference evidence="2 3" key="1">
    <citation type="submission" date="2024-04" db="EMBL/GenBank/DDBJ databases">
        <authorList>
            <person name="Fracassetti M."/>
        </authorList>
    </citation>
    <scope>NUCLEOTIDE SEQUENCE [LARGE SCALE GENOMIC DNA]</scope>
</reference>
<organism evidence="2 3">
    <name type="scientific">Linum trigynum</name>
    <dbReference type="NCBI Taxonomy" id="586398"/>
    <lineage>
        <taxon>Eukaryota</taxon>
        <taxon>Viridiplantae</taxon>
        <taxon>Streptophyta</taxon>
        <taxon>Embryophyta</taxon>
        <taxon>Tracheophyta</taxon>
        <taxon>Spermatophyta</taxon>
        <taxon>Magnoliopsida</taxon>
        <taxon>eudicotyledons</taxon>
        <taxon>Gunneridae</taxon>
        <taxon>Pentapetalae</taxon>
        <taxon>rosids</taxon>
        <taxon>fabids</taxon>
        <taxon>Malpighiales</taxon>
        <taxon>Linaceae</taxon>
        <taxon>Linum</taxon>
    </lineage>
</organism>
<evidence type="ECO:0000313" key="2">
    <source>
        <dbReference type="EMBL" id="CAL1369491.1"/>
    </source>
</evidence>
<gene>
    <name evidence="2" type="ORF">LTRI10_LOCUS12073</name>
</gene>
<sequence>MGNATSYHPVPINEDVLPQPQVNISVADEHEAGENCCTSFYKRFGWFHYIAGAMAVRETVWKRTIEGVIRSLSLEYLFAPTTSLLVGFRQTTPRSPSIQIQKAAPFVTSVFVFLEKEKQGEEDERWKRNSAADFYSENGSSLLKGYVVSQNSKSNNYKSKLKQKLNSKHKSSAHKGNKE</sequence>
<name>A0AAV2D8J4_9ROSI</name>
<dbReference type="Proteomes" id="UP001497516">
    <property type="component" value="Chromosome 2"/>
</dbReference>
<evidence type="ECO:0000313" key="3">
    <source>
        <dbReference type="Proteomes" id="UP001497516"/>
    </source>
</evidence>
<accession>A0AAV2D8J4</accession>
<dbReference type="EMBL" id="OZ034815">
    <property type="protein sequence ID" value="CAL1369491.1"/>
    <property type="molecule type" value="Genomic_DNA"/>
</dbReference>
<protein>
    <submittedName>
        <fullName evidence="2">Uncharacterized protein</fullName>
    </submittedName>
</protein>
<dbReference type="AlphaFoldDB" id="A0AAV2D8J4"/>
<evidence type="ECO:0000256" key="1">
    <source>
        <dbReference type="SAM" id="MobiDB-lite"/>
    </source>
</evidence>
<proteinExistence type="predicted"/>
<feature type="compositionally biased region" description="Basic residues" evidence="1">
    <location>
        <begin position="159"/>
        <end position="179"/>
    </location>
</feature>
<feature type="region of interest" description="Disordered" evidence="1">
    <location>
        <begin position="154"/>
        <end position="179"/>
    </location>
</feature>